<dbReference type="InterPro" id="IPR039537">
    <property type="entry name" value="Retrotran_Ty1/copia-like"/>
</dbReference>
<evidence type="ECO:0000259" key="2">
    <source>
        <dbReference type="Pfam" id="PF25597"/>
    </source>
</evidence>
<dbReference type="Proteomes" id="UP001604336">
    <property type="component" value="Unassembled WGS sequence"/>
</dbReference>
<dbReference type="PANTHER" id="PTHR42648:SF28">
    <property type="entry name" value="TRANSPOSON-ENCODED PROTEIN WITH RIBONUCLEASE H-LIKE AND RETROVIRUS ZINC FINGER-LIKE DOMAINS"/>
    <property type="match status" value="1"/>
</dbReference>
<comment type="caution">
    <text evidence="3">The sequence shown here is derived from an EMBL/GenBank/DDBJ whole genome shotgun (WGS) entry which is preliminary data.</text>
</comment>
<reference evidence="4" key="1">
    <citation type="submission" date="2024-07" db="EMBL/GenBank/DDBJ databases">
        <title>Two chromosome-level genome assemblies of Korean endemic species Abeliophyllum distichum and Forsythia ovata (Oleaceae).</title>
        <authorList>
            <person name="Jang H."/>
        </authorList>
    </citation>
    <scope>NUCLEOTIDE SEQUENCE [LARGE SCALE GENOMIC DNA]</scope>
</reference>
<feature type="domain" description="Retroviral polymerase SH3-like" evidence="2">
    <location>
        <begin position="45"/>
        <end position="93"/>
    </location>
</feature>
<evidence type="ECO:0000313" key="3">
    <source>
        <dbReference type="EMBL" id="KAL2518848.1"/>
    </source>
</evidence>
<name>A0ABD1U1G9_9LAMI</name>
<proteinExistence type="predicted"/>
<dbReference type="InterPro" id="IPR057670">
    <property type="entry name" value="SH3_retrovirus"/>
</dbReference>
<sequence>MTACYLINITPSTALNGNTPYEKWYGKCANYSMLRTFGYAVFSHQGEVKLEPRARKCVFLGYPKEVKGYRLWDRSQKGGKVIVSRDVTFNESEMPCLGLDLEKLGEDQQEGDSRQLETIKVSTHIPSTSSEVEVQQPERDDIGETVVRNI</sequence>
<evidence type="ECO:0000256" key="1">
    <source>
        <dbReference type="SAM" id="MobiDB-lite"/>
    </source>
</evidence>
<protein>
    <submittedName>
        <fullName evidence="3">Retrovirus-related Pol polyprotein from transposon TNT 1-94</fullName>
    </submittedName>
</protein>
<organism evidence="3 4">
    <name type="scientific">Abeliophyllum distichum</name>
    <dbReference type="NCBI Taxonomy" id="126358"/>
    <lineage>
        <taxon>Eukaryota</taxon>
        <taxon>Viridiplantae</taxon>
        <taxon>Streptophyta</taxon>
        <taxon>Embryophyta</taxon>
        <taxon>Tracheophyta</taxon>
        <taxon>Spermatophyta</taxon>
        <taxon>Magnoliopsida</taxon>
        <taxon>eudicotyledons</taxon>
        <taxon>Gunneridae</taxon>
        <taxon>Pentapetalae</taxon>
        <taxon>asterids</taxon>
        <taxon>lamiids</taxon>
        <taxon>Lamiales</taxon>
        <taxon>Oleaceae</taxon>
        <taxon>Forsythieae</taxon>
        <taxon>Abeliophyllum</taxon>
    </lineage>
</organism>
<dbReference type="AlphaFoldDB" id="A0ABD1U1G9"/>
<dbReference type="PANTHER" id="PTHR42648">
    <property type="entry name" value="TRANSPOSASE, PUTATIVE-RELATED"/>
    <property type="match status" value="1"/>
</dbReference>
<keyword evidence="4" id="KW-1185">Reference proteome</keyword>
<accession>A0ABD1U1G9</accession>
<feature type="region of interest" description="Disordered" evidence="1">
    <location>
        <begin position="126"/>
        <end position="150"/>
    </location>
</feature>
<dbReference type="Pfam" id="PF25597">
    <property type="entry name" value="SH3_retrovirus"/>
    <property type="match status" value="1"/>
</dbReference>
<evidence type="ECO:0000313" key="4">
    <source>
        <dbReference type="Proteomes" id="UP001604336"/>
    </source>
</evidence>
<dbReference type="EMBL" id="JBFOLK010000004">
    <property type="protein sequence ID" value="KAL2518848.1"/>
    <property type="molecule type" value="Genomic_DNA"/>
</dbReference>
<gene>
    <name evidence="3" type="ORF">Adt_15095</name>
</gene>